<keyword evidence="2 4" id="KW-0689">Ribosomal protein</keyword>
<dbReference type="Pfam" id="PF01084">
    <property type="entry name" value="Ribosomal_S18"/>
    <property type="match status" value="1"/>
</dbReference>
<keyword evidence="4" id="KW-0694">RNA-binding</keyword>
<comment type="caution">
    <text evidence="6">The sequence shown here is derived from an EMBL/GenBank/DDBJ whole genome shotgun (WGS) entry which is preliminary data.</text>
</comment>
<dbReference type="InterPro" id="IPR001648">
    <property type="entry name" value="Ribosomal_bS18"/>
</dbReference>
<dbReference type="SUPFAM" id="SSF46911">
    <property type="entry name" value="Ribosomal protein S18"/>
    <property type="match status" value="1"/>
</dbReference>
<dbReference type="PRINTS" id="PR00974">
    <property type="entry name" value="RIBOSOMALS18"/>
</dbReference>
<gene>
    <name evidence="4" type="primary">rpsR</name>
    <name evidence="6" type="ORF">A2V81_02090</name>
</gene>
<dbReference type="Proteomes" id="UP000177614">
    <property type="component" value="Unassembled WGS sequence"/>
</dbReference>
<name>A0A1F4XL43_9BACT</name>
<proteinExistence type="inferred from homology"/>
<dbReference type="EMBL" id="MEWR01000008">
    <property type="protein sequence ID" value="OGC82304.1"/>
    <property type="molecule type" value="Genomic_DNA"/>
</dbReference>
<evidence type="ECO:0000256" key="1">
    <source>
        <dbReference type="ARBA" id="ARBA00005589"/>
    </source>
</evidence>
<evidence type="ECO:0000256" key="2">
    <source>
        <dbReference type="ARBA" id="ARBA00022980"/>
    </source>
</evidence>
<keyword evidence="3 4" id="KW-0687">Ribonucleoprotein</keyword>
<dbReference type="GO" id="GO:0006412">
    <property type="term" value="P:translation"/>
    <property type="evidence" value="ECO:0007669"/>
    <property type="project" value="UniProtKB-UniRule"/>
</dbReference>
<evidence type="ECO:0000256" key="3">
    <source>
        <dbReference type="ARBA" id="ARBA00023274"/>
    </source>
</evidence>
<comment type="function">
    <text evidence="4">Binds as a heterodimer with protein bS6 to the central domain of the 16S rRNA, where it helps stabilize the platform of the 30S subunit.</text>
</comment>
<dbReference type="HAMAP" id="MF_00270">
    <property type="entry name" value="Ribosomal_bS18"/>
    <property type="match status" value="1"/>
</dbReference>
<organism evidence="6 7">
    <name type="scientific">Candidatus Abawacabacteria bacterium RBG_16_42_10</name>
    <dbReference type="NCBI Taxonomy" id="1817814"/>
    <lineage>
        <taxon>Bacteria</taxon>
        <taxon>Candidatus Abawacaibacteriota</taxon>
    </lineage>
</organism>
<dbReference type="AlphaFoldDB" id="A0A1F4XL43"/>
<dbReference type="STRING" id="1817814.A2V81_02090"/>
<evidence type="ECO:0000313" key="7">
    <source>
        <dbReference type="Proteomes" id="UP000177614"/>
    </source>
</evidence>
<evidence type="ECO:0000256" key="4">
    <source>
        <dbReference type="HAMAP-Rule" id="MF_00270"/>
    </source>
</evidence>
<dbReference type="InterPro" id="IPR036870">
    <property type="entry name" value="Ribosomal_bS18_sf"/>
</dbReference>
<protein>
    <recommendedName>
        <fullName evidence="4">Small ribosomal subunit protein bS18</fullName>
    </recommendedName>
</protein>
<keyword evidence="4" id="KW-0699">rRNA-binding</keyword>
<evidence type="ECO:0000313" key="6">
    <source>
        <dbReference type="EMBL" id="OGC82304.1"/>
    </source>
</evidence>
<dbReference type="PANTHER" id="PTHR13479">
    <property type="entry name" value="30S RIBOSOMAL PROTEIN S18"/>
    <property type="match status" value="1"/>
</dbReference>
<comment type="similarity">
    <text evidence="1 4 5">Belongs to the bacterial ribosomal protein bS18 family.</text>
</comment>
<dbReference type="GO" id="GO:0022627">
    <property type="term" value="C:cytosolic small ribosomal subunit"/>
    <property type="evidence" value="ECO:0007669"/>
    <property type="project" value="TreeGrafter"/>
</dbReference>
<dbReference type="GO" id="GO:0003735">
    <property type="term" value="F:structural constituent of ribosome"/>
    <property type="evidence" value="ECO:0007669"/>
    <property type="project" value="InterPro"/>
</dbReference>
<reference evidence="6 7" key="1">
    <citation type="journal article" date="2016" name="Nat. Commun.">
        <title>Thousands of microbial genomes shed light on interconnected biogeochemical processes in an aquifer system.</title>
        <authorList>
            <person name="Anantharaman K."/>
            <person name="Brown C.T."/>
            <person name="Hug L.A."/>
            <person name="Sharon I."/>
            <person name="Castelle C.J."/>
            <person name="Probst A.J."/>
            <person name="Thomas B.C."/>
            <person name="Singh A."/>
            <person name="Wilkins M.J."/>
            <person name="Karaoz U."/>
            <person name="Brodie E.L."/>
            <person name="Williams K.H."/>
            <person name="Hubbard S.S."/>
            <person name="Banfield J.F."/>
        </authorList>
    </citation>
    <scope>NUCLEOTIDE SEQUENCE [LARGE SCALE GENOMIC DNA]</scope>
</reference>
<dbReference type="PANTHER" id="PTHR13479:SF40">
    <property type="entry name" value="SMALL RIBOSOMAL SUBUNIT PROTEIN BS18M"/>
    <property type="match status" value="1"/>
</dbReference>
<dbReference type="NCBIfam" id="TIGR00165">
    <property type="entry name" value="S18"/>
    <property type="match status" value="1"/>
</dbReference>
<comment type="subunit">
    <text evidence="4">Part of the 30S ribosomal subunit. Forms a tight heterodimer with protein bS6.</text>
</comment>
<accession>A0A1F4XL43</accession>
<dbReference type="GO" id="GO:0070181">
    <property type="term" value="F:small ribosomal subunit rRNA binding"/>
    <property type="evidence" value="ECO:0007669"/>
    <property type="project" value="TreeGrafter"/>
</dbReference>
<dbReference type="Gene3D" id="4.10.640.10">
    <property type="entry name" value="Ribosomal protein S18"/>
    <property type="match status" value="1"/>
</dbReference>
<sequence length="89" mass="10795">MAINNKHRKSLKRCYFTAQHATYIDYKNLRILSRYVTTFARIMPRRYSGLHVKYQRMLSQAIKRARVMGLLPYTMMQKQYPKYAEKVEE</sequence>
<evidence type="ECO:0000256" key="5">
    <source>
        <dbReference type="RuleBase" id="RU003910"/>
    </source>
</evidence>